<dbReference type="NCBIfam" id="TIGR02814">
    <property type="entry name" value="pfaD_fam"/>
    <property type="match status" value="1"/>
</dbReference>
<dbReference type="AlphaFoldDB" id="W4M0R0"/>
<dbReference type="SUPFAM" id="SSF52151">
    <property type="entry name" value="FabD/lysophospholipase-like"/>
    <property type="match status" value="1"/>
</dbReference>
<dbReference type="Pfam" id="PF00698">
    <property type="entry name" value="Acyl_transf_1"/>
    <property type="match status" value="1"/>
</dbReference>
<dbReference type="GO" id="GO:0004314">
    <property type="term" value="F:[acyl-carrier-protein] S-malonyltransferase activity"/>
    <property type="evidence" value="ECO:0007669"/>
    <property type="project" value="UniProtKB-EC"/>
</dbReference>
<dbReference type="HOGENOM" id="CLU_008708_0_0_7"/>
<sequence>MGKDLFNEFPELTEKADEILGYSIRELCLQDPDNLLGQTQFTQPVIYVVNGLKYLSKIKSEPEPDYVMGHSVGEYSALYVARVLDFETGLRLVKKRGELMSQAHGGGMAAVLGLNEANVRAILENSQIRDLTIANLNSPHQLVISGPKAAIEQIEPEFLEGGASHYNVLNVSGAFHTRFMADAQELFREFARDLRFGEMNIPVISNVTARPYQQHQLKELLFDQITSPVKWSESIRYLLAKGTEVNDFIEVGGSGVSVVKALATRTANEAGPLDPAIIEAEEKALAKEVRQRESTMDEAWEQKTSLPGATPFFVAETLGSQDFKKEFNLKYAYLAGGMSHGIASREMVSRMARARCLAFYGTMGSSLARIEEDIRYLQQTLDPDSYGMNFSASLDQSEHNEQMMDLFIRYGITLIEAASFIQMTPALVHYRAIGLTRNAVGDVQAANRIIAKVSRPEIASLFLAPAPQRIIHGLLTSQQITRQQAELLKEVPMADALTVAADSGWRTENRMPYAVVPAILRLRDEMRQSFGYGKKVHVGASGGIGTAEAAAASFILGADYILTGSINQCTVEAGTSETVKDMLQDVNVQDTDYAPAGDAFELGTRVQVLKRGVFFPARAKKLYDLYRHHGSLDEIDEKTATQIQKLYFKRSFREVFQEFRERYPAEVIEKAEQAPKLKMALVFRWYFTYATSLALEGSCESNVDYQVHTGPALGAFNQWVKGTELENWRNRHVDQIAEKVMTGAADILNLRFGSMAQSN</sequence>
<dbReference type="InterPro" id="IPR013785">
    <property type="entry name" value="Aldolase_TIM"/>
</dbReference>
<evidence type="ECO:0000256" key="2">
    <source>
        <dbReference type="ARBA" id="ARBA00022679"/>
    </source>
</evidence>
<keyword evidence="3" id="KW-0012">Acyltransferase</keyword>
<feature type="domain" description="Malonyl-CoA:ACP transacylase (MAT)" evidence="5">
    <location>
        <begin position="1"/>
        <end position="277"/>
    </location>
</feature>
<reference evidence="6 7" key="1">
    <citation type="journal article" date="2014" name="Nature">
        <title>An environmental bacterial taxon with a large and distinct metabolic repertoire.</title>
        <authorList>
            <person name="Wilson M.C."/>
            <person name="Mori T."/>
            <person name="Ruckert C."/>
            <person name="Uria A.R."/>
            <person name="Helf M.J."/>
            <person name="Takada K."/>
            <person name="Gernert C."/>
            <person name="Steffens U.A."/>
            <person name="Heycke N."/>
            <person name="Schmitt S."/>
            <person name="Rinke C."/>
            <person name="Helfrich E.J."/>
            <person name="Brachmann A.O."/>
            <person name="Gurgui C."/>
            <person name="Wakimoto T."/>
            <person name="Kracht M."/>
            <person name="Crusemann M."/>
            <person name="Hentschel U."/>
            <person name="Abe I."/>
            <person name="Matsunaga S."/>
            <person name="Kalinowski J."/>
            <person name="Takeyama H."/>
            <person name="Piel J."/>
        </authorList>
    </citation>
    <scope>NUCLEOTIDE SEQUENCE [LARGE SCALE GENOMIC DNA]</scope>
    <source>
        <strain evidence="7">TSY1</strain>
        <plasmid evidence="6">pTSY</plasmid>
    </source>
</reference>
<dbReference type="EMBL" id="AZHW01000007">
    <property type="protein sequence ID" value="ETX03755.1"/>
    <property type="molecule type" value="Genomic_DNA"/>
</dbReference>
<dbReference type="InterPro" id="IPR014043">
    <property type="entry name" value="Acyl_transferase_dom"/>
</dbReference>
<dbReference type="InterPro" id="IPR014179">
    <property type="entry name" value="PfaD-like_TIM-barrel"/>
</dbReference>
<dbReference type="Proteomes" id="UP000019141">
    <property type="component" value="Unassembled WGS sequence"/>
</dbReference>
<dbReference type="InterPro" id="IPR004410">
    <property type="entry name" value="Malonyl_CoA-ACP_transAc_FabD"/>
</dbReference>
<evidence type="ECO:0000256" key="1">
    <source>
        <dbReference type="ARBA" id="ARBA00013258"/>
    </source>
</evidence>
<dbReference type="SUPFAM" id="SSF55048">
    <property type="entry name" value="Probable ACP-binding domain of malonyl-CoA ACP transacylase"/>
    <property type="match status" value="1"/>
</dbReference>
<dbReference type="InterPro" id="IPR050858">
    <property type="entry name" value="Mal-CoA-ACP_Trans/PKS_FabD"/>
</dbReference>
<dbReference type="PANTHER" id="PTHR42681:SF1">
    <property type="entry name" value="MALONYL-COA-ACYL CARRIER PROTEIN TRANSACYLASE, MITOCHONDRIAL"/>
    <property type="match status" value="1"/>
</dbReference>
<geneLocation type="plasmid" evidence="6">
    <name>pTSY</name>
</geneLocation>
<comment type="caution">
    <text evidence="6">The sequence shown here is derived from an EMBL/GenBank/DDBJ whole genome shotgun (WGS) entry which is preliminary data.</text>
</comment>
<dbReference type="EC" id="2.3.1.39" evidence="1"/>
<dbReference type="InterPro" id="IPR016036">
    <property type="entry name" value="Malonyl_transacylase_ACP-bd"/>
</dbReference>
<dbReference type="Gene3D" id="3.40.366.10">
    <property type="entry name" value="Malonyl-Coenzyme A Acyl Carrier Protein, domain 2"/>
    <property type="match status" value="1"/>
</dbReference>
<evidence type="ECO:0000256" key="4">
    <source>
        <dbReference type="ARBA" id="ARBA00048462"/>
    </source>
</evidence>
<protein>
    <recommendedName>
        <fullName evidence="1">[acyl-carrier-protein] S-malonyltransferase</fullName>
        <ecNumber evidence="1">2.3.1.39</ecNumber>
    </recommendedName>
</protein>
<comment type="catalytic activity">
    <reaction evidence="4">
        <text>holo-[ACP] + malonyl-CoA = malonyl-[ACP] + CoA</text>
        <dbReference type="Rhea" id="RHEA:41792"/>
        <dbReference type="Rhea" id="RHEA-COMP:9623"/>
        <dbReference type="Rhea" id="RHEA-COMP:9685"/>
        <dbReference type="ChEBI" id="CHEBI:57287"/>
        <dbReference type="ChEBI" id="CHEBI:57384"/>
        <dbReference type="ChEBI" id="CHEBI:64479"/>
        <dbReference type="ChEBI" id="CHEBI:78449"/>
        <dbReference type="EC" id="2.3.1.39"/>
    </reaction>
</comment>
<proteinExistence type="predicted"/>
<keyword evidence="7" id="KW-1185">Reference proteome</keyword>
<dbReference type="PANTHER" id="PTHR42681">
    <property type="entry name" value="MALONYL-COA-ACYL CARRIER PROTEIN TRANSACYLASE, MITOCHONDRIAL"/>
    <property type="match status" value="1"/>
</dbReference>
<dbReference type="GO" id="GO:0005829">
    <property type="term" value="C:cytosol"/>
    <property type="evidence" value="ECO:0007669"/>
    <property type="project" value="TreeGrafter"/>
</dbReference>
<keyword evidence="6" id="KW-0614">Plasmid</keyword>
<dbReference type="GO" id="GO:0006633">
    <property type="term" value="P:fatty acid biosynthetic process"/>
    <property type="evidence" value="ECO:0007669"/>
    <property type="project" value="TreeGrafter"/>
</dbReference>
<dbReference type="NCBIfam" id="TIGR00128">
    <property type="entry name" value="fabD"/>
    <property type="match status" value="1"/>
</dbReference>
<evidence type="ECO:0000313" key="7">
    <source>
        <dbReference type="Proteomes" id="UP000019141"/>
    </source>
</evidence>
<dbReference type="PATRIC" id="fig|1429438.4.peg.25"/>
<dbReference type="Gene3D" id="3.20.20.70">
    <property type="entry name" value="Aldolase class I"/>
    <property type="match status" value="1"/>
</dbReference>
<dbReference type="Gene3D" id="3.30.70.250">
    <property type="entry name" value="Malonyl-CoA ACP transacylase, ACP-binding"/>
    <property type="match status" value="1"/>
</dbReference>
<gene>
    <name evidence="6" type="ORF">ETSY1_46215</name>
</gene>
<evidence type="ECO:0000313" key="6">
    <source>
        <dbReference type="EMBL" id="ETX03755.1"/>
    </source>
</evidence>
<name>W4M0R0_ENTF1</name>
<dbReference type="CDD" id="cd04742">
    <property type="entry name" value="NPD_FabD"/>
    <property type="match status" value="1"/>
</dbReference>
<keyword evidence="2" id="KW-0808">Transferase</keyword>
<accession>W4M0R0</accession>
<dbReference type="InterPro" id="IPR016035">
    <property type="entry name" value="Acyl_Trfase/lysoPLipase"/>
</dbReference>
<dbReference type="InterPro" id="IPR049489">
    <property type="entry name" value="FabD-like_helical_ins"/>
</dbReference>
<evidence type="ECO:0000259" key="5">
    <source>
        <dbReference type="SMART" id="SM00827"/>
    </source>
</evidence>
<organism evidence="6 7">
    <name type="scientific">Entotheonella factor</name>
    <dbReference type="NCBI Taxonomy" id="1429438"/>
    <lineage>
        <taxon>Bacteria</taxon>
        <taxon>Pseudomonadati</taxon>
        <taxon>Nitrospinota/Tectimicrobiota group</taxon>
        <taxon>Candidatus Tectimicrobiota</taxon>
        <taxon>Candidatus Entotheonellia</taxon>
        <taxon>Candidatus Entotheonellales</taxon>
        <taxon>Candidatus Entotheonellaceae</taxon>
        <taxon>Candidatus Entotheonella</taxon>
    </lineage>
</organism>
<dbReference type="SUPFAM" id="SSF51395">
    <property type="entry name" value="FMN-linked oxidoreductases"/>
    <property type="match status" value="1"/>
</dbReference>
<dbReference type="Pfam" id="PF21607">
    <property type="entry name" value="FabD_helical_ins"/>
    <property type="match status" value="1"/>
</dbReference>
<evidence type="ECO:0000256" key="3">
    <source>
        <dbReference type="ARBA" id="ARBA00023315"/>
    </source>
</evidence>
<dbReference type="InterPro" id="IPR001227">
    <property type="entry name" value="Ac_transferase_dom_sf"/>
</dbReference>
<dbReference type="SMART" id="SM00827">
    <property type="entry name" value="PKS_AT"/>
    <property type="match status" value="1"/>
</dbReference>